<keyword evidence="3" id="KW-1185">Reference proteome</keyword>
<protein>
    <recommendedName>
        <fullName evidence="4">DUF2721 domain-containing protein</fullName>
    </recommendedName>
</protein>
<name>A0ABW5GNH4_9PSEU</name>
<proteinExistence type="predicted"/>
<reference evidence="3" key="1">
    <citation type="journal article" date="2019" name="Int. J. Syst. Evol. Microbiol.">
        <title>The Global Catalogue of Microorganisms (GCM) 10K type strain sequencing project: providing services to taxonomists for standard genome sequencing and annotation.</title>
        <authorList>
            <consortium name="The Broad Institute Genomics Platform"/>
            <consortium name="The Broad Institute Genome Sequencing Center for Infectious Disease"/>
            <person name="Wu L."/>
            <person name="Ma J."/>
        </authorList>
    </citation>
    <scope>NUCLEOTIDE SEQUENCE [LARGE SCALE GENOMIC DNA]</scope>
    <source>
        <strain evidence="3">CGMCC 4.7643</strain>
    </source>
</reference>
<evidence type="ECO:0000256" key="1">
    <source>
        <dbReference type="SAM" id="Phobius"/>
    </source>
</evidence>
<evidence type="ECO:0000313" key="2">
    <source>
        <dbReference type="EMBL" id="MFD2462354.1"/>
    </source>
</evidence>
<feature type="transmembrane region" description="Helical" evidence="1">
    <location>
        <begin position="30"/>
        <end position="52"/>
    </location>
</feature>
<dbReference type="Proteomes" id="UP001597419">
    <property type="component" value="Unassembled WGS sequence"/>
</dbReference>
<keyword evidence="1" id="KW-1133">Transmembrane helix</keyword>
<keyword evidence="1" id="KW-0472">Membrane</keyword>
<accession>A0ABW5GNH4</accession>
<organism evidence="2 3">
    <name type="scientific">Amycolatopsis samaneae</name>
    <dbReference type="NCBI Taxonomy" id="664691"/>
    <lineage>
        <taxon>Bacteria</taxon>
        <taxon>Bacillati</taxon>
        <taxon>Actinomycetota</taxon>
        <taxon>Actinomycetes</taxon>
        <taxon>Pseudonocardiales</taxon>
        <taxon>Pseudonocardiaceae</taxon>
        <taxon>Amycolatopsis</taxon>
    </lineage>
</organism>
<evidence type="ECO:0000313" key="3">
    <source>
        <dbReference type="Proteomes" id="UP001597419"/>
    </source>
</evidence>
<feature type="transmembrane region" description="Helical" evidence="1">
    <location>
        <begin position="64"/>
        <end position="92"/>
    </location>
</feature>
<dbReference type="EMBL" id="JBHUKU010000015">
    <property type="protein sequence ID" value="MFD2462354.1"/>
    <property type="molecule type" value="Genomic_DNA"/>
</dbReference>
<keyword evidence="1" id="KW-0812">Transmembrane</keyword>
<gene>
    <name evidence="2" type="ORF">ACFSYJ_27360</name>
</gene>
<sequence length="107" mass="11428">MTVLAAFGPRRQRLRREIEREKRLGKARILIGNSLLSSALVLLAILVISTVLLGVDSSDFAPELLITIDTACVFGAIGGLLMGCAGLTLVIIERNQAAQQDGEPDVN</sequence>
<dbReference type="RefSeq" id="WP_345400967.1">
    <property type="nucleotide sequence ID" value="NZ_BAABHG010000012.1"/>
</dbReference>
<comment type="caution">
    <text evidence="2">The sequence shown here is derived from an EMBL/GenBank/DDBJ whole genome shotgun (WGS) entry which is preliminary data.</text>
</comment>
<evidence type="ECO:0008006" key="4">
    <source>
        <dbReference type="Google" id="ProtNLM"/>
    </source>
</evidence>